<reference evidence="1" key="1">
    <citation type="journal article" date="2014" name="Front. Microbiol.">
        <title>High frequency of phylogenetically diverse reductive dehalogenase-homologous genes in deep subseafloor sedimentary metagenomes.</title>
        <authorList>
            <person name="Kawai M."/>
            <person name="Futagami T."/>
            <person name="Toyoda A."/>
            <person name="Takaki Y."/>
            <person name="Nishi S."/>
            <person name="Hori S."/>
            <person name="Arai W."/>
            <person name="Tsubouchi T."/>
            <person name="Morono Y."/>
            <person name="Uchiyama I."/>
            <person name="Ito T."/>
            <person name="Fujiyama A."/>
            <person name="Inagaki F."/>
            <person name="Takami H."/>
        </authorList>
    </citation>
    <scope>NUCLEOTIDE SEQUENCE</scope>
    <source>
        <strain evidence="1">Expedition CK06-06</strain>
    </source>
</reference>
<name>X1JBS1_9ZZZZ</name>
<dbReference type="InterPro" id="IPR016155">
    <property type="entry name" value="Mopterin_synth/thiamin_S_b"/>
</dbReference>
<dbReference type="PANTHER" id="PTHR38031">
    <property type="entry name" value="SULFUR CARRIER PROTEIN SLR0821-RELATED"/>
    <property type="match status" value="1"/>
</dbReference>
<dbReference type="SUPFAM" id="SSF54285">
    <property type="entry name" value="MoaD/ThiS"/>
    <property type="match status" value="1"/>
</dbReference>
<dbReference type="InterPro" id="IPR003749">
    <property type="entry name" value="ThiS/MoaD-like"/>
</dbReference>
<dbReference type="InterPro" id="IPR012675">
    <property type="entry name" value="Beta-grasp_dom_sf"/>
</dbReference>
<protein>
    <recommendedName>
        <fullName evidence="2">ThiS family protein</fullName>
    </recommendedName>
</protein>
<dbReference type="Gene3D" id="3.10.20.30">
    <property type="match status" value="1"/>
</dbReference>
<dbReference type="InterPro" id="IPR052045">
    <property type="entry name" value="Sulfur_Carrier/Prot_Modifier"/>
</dbReference>
<evidence type="ECO:0008006" key="2">
    <source>
        <dbReference type="Google" id="ProtNLM"/>
    </source>
</evidence>
<proteinExistence type="predicted"/>
<organism evidence="1">
    <name type="scientific">marine sediment metagenome</name>
    <dbReference type="NCBI Taxonomy" id="412755"/>
    <lineage>
        <taxon>unclassified sequences</taxon>
        <taxon>metagenomes</taxon>
        <taxon>ecological metagenomes</taxon>
    </lineage>
</organism>
<sequence>MSVRVNVHPNLYQFTNDQAIVEVNGNTVGQCLDNLVKQFPQIRQGLFGKDGKLLNYVDIYVNLESSYPEELAKPVKDGDELHITLIIAGRVD</sequence>
<dbReference type="EMBL" id="BARU01034753">
    <property type="protein sequence ID" value="GAH67208.1"/>
    <property type="molecule type" value="Genomic_DNA"/>
</dbReference>
<comment type="caution">
    <text evidence="1">The sequence shown here is derived from an EMBL/GenBank/DDBJ whole genome shotgun (WGS) entry which is preliminary data.</text>
</comment>
<dbReference type="AlphaFoldDB" id="X1JBS1"/>
<gene>
    <name evidence="1" type="ORF">S03H2_54500</name>
</gene>
<accession>X1JBS1</accession>
<dbReference type="Pfam" id="PF02597">
    <property type="entry name" value="ThiS"/>
    <property type="match status" value="1"/>
</dbReference>
<dbReference type="PANTHER" id="PTHR38031:SF1">
    <property type="entry name" value="SULFUR CARRIER PROTEIN CYSO"/>
    <property type="match status" value="1"/>
</dbReference>
<evidence type="ECO:0000313" key="1">
    <source>
        <dbReference type="EMBL" id="GAH67208.1"/>
    </source>
</evidence>